<gene>
    <name evidence="1" type="ORF">P4T90_05145</name>
</gene>
<protein>
    <submittedName>
        <fullName evidence="1">Spore germination protein GerPE</fullName>
    </submittedName>
</protein>
<dbReference type="Pfam" id="PF10970">
    <property type="entry name" value="GerPE"/>
    <property type="match status" value="1"/>
</dbReference>
<reference evidence="1 2" key="1">
    <citation type="submission" date="2023-03" db="EMBL/GenBank/DDBJ databases">
        <title>Bacillus Genome Sequencing.</title>
        <authorList>
            <person name="Dunlap C."/>
        </authorList>
    </citation>
    <scope>NUCLEOTIDE SEQUENCE [LARGE SCALE GENOMIC DNA]</scope>
    <source>
        <strain evidence="1 2">B-23453</strain>
    </source>
</reference>
<proteinExistence type="predicted"/>
<dbReference type="InterPro" id="IPR024496">
    <property type="entry name" value="Spore_germ_GerPE"/>
</dbReference>
<accession>A0ABU6MCT1</accession>
<organism evidence="1 2">
    <name type="scientific">Heyndrickxia acidicola</name>
    <dbReference type="NCBI Taxonomy" id="209389"/>
    <lineage>
        <taxon>Bacteria</taxon>
        <taxon>Bacillati</taxon>
        <taxon>Bacillota</taxon>
        <taxon>Bacilli</taxon>
        <taxon>Bacillales</taxon>
        <taxon>Bacillaceae</taxon>
        <taxon>Heyndrickxia</taxon>
    </lineage>
</organism>
<evidence type="ECO:0000313" key="2">
    <source>
        <dbReference type="Proteomes" id="UP001341444"/>
    </source>
</evidence>
<dbReference type="RefSeq" id="WP_083953112.1">
    <property type="nucleotide sequence ID" value="NZ_JARMAB010000006.1"/>
</dbReference>
<comment type="caution">
    <text evidence="1">The sequence shown here is derived from an EMBL/GenBank/DDBJ whole genome shotgun (WGS) entry which is preliminary data.</text>
</comment>
<evidence type="ECO:0000313" key="1">
    <source>
        <dbReference type="EMBL" id="MED1202478.1"/>
    </source>
</evidence>
<keyword evidence="2" id="KW-1185">Reference proteome</keyword>
<dbReference type="Proteomes" id="UP001341444">
    <property type="component" value="Unassembled WGS sequence"/>
</dbReference>
<dbReference type="EMBL" id="JARMAB010000006">
    <property type="protein sequence ID" value="MED1202478.1"/>
    <property type="molecule type" value="Genomic_DNA"/>
</dbReference>
<sequence>MKRNSYVDRVEVNDIAISSSFIIGDSEQILCRSYVFAVQRQKEIDYGFEGSLDPYPVYTEVIPLPPITEPVMIKRDNSRSSIHVSKVDIIGLSTSTVFQIGNTGDAYLESRIHHIRQLENSHAAPGVPNE</sequence>
<name>A0ABU6MCT1_9BACI</name>